<dbReference type="AlphaFoldDB" id="A0A0N4WH55"/>
<gene>
    <name evidence="1" type="ORF">HPLM_LOCUS10189</name>
</gene>
<reference evidence="1 2" key="2">
    <citation type="submission" date="2018-11" db="EMBL/GenBank/DDBJ databases">
        <authorList>
            <consortium name="Pathogen Informatics"/>
        </authorList>
    </citation>
    <scope>NUCLEOTIDE SEQUENCE [LARGE SCALE GENOMIC DNA]</scope>
    <source>
        <strain evidence="1 2">MHpl1</strain>
    </source>
</reference>
<evidence type="ECO:0000313" key="2">
    <source>
        <dbReference type="Proteomes" id="UP000268014"/>
    </source>
</evidence>
<proteinExistence type="predicted"/>
<dbReference type="EMBL" id="UZAF01017233">
    <property type="protein sequence ID" value="VDO39443.1"/>
    <property type="molecule type" value="Genomic_DNA"/>
</dbReference>
<dbReference type="OMA" id="WSTVNRV"/>
<evidence type="ECO:0000313" key="1">
    <source>
        <dbReference type="EMBL" id="VDO39443.1"/>
    </source>
</evidence>
<dbReference type="STRING" id="6290.A0A0N4WH55"/>
<dbReference type="OrthoDB" id="5877528at2759"/>
<protein>
    <submittedName>
        <fullName evidence="3">RAP domain-containing protein</fullName>
    </submittedName>
</protein>
<organism evidence="3">
    <name type="scientific">Haemonchus placei</name>
    <name type="common">Barber's pole worm</name>
    <dbReference type="NCBI Taxonomy" id="6290"/>
    <lineage>
        <taxon>Eukaryota</taxon>
        <taxon>Metazoa</taxon>
        <taxon>Ecdysozoa</taxon>
        <taxon>Nematoda</taxon>
        <taxon>Chromadorea</taxon>
        <taxon>Rhabditida</taxon>
        <taxon>Rhabditina</taxon>
        <taxon>Rhabditomorpha</taxon>
        <taxon>Strongyloidea</taxon>
        <taxon>Trichostrongylidae</taxon>
        <taxon>Haemonchus</taxon>
    </lineage>
</organism>
<sequence>MLRRVFRSSVGLSQAALRVTAIRTLAANVAAVEGDDPLKGLIDALSSENEISSVTERIKSPFTHVASFKELKKRVESHKEPLSPAEYLGVLKAALFLDKEKKIAPAFVKSCGKGLSEADIAAMGVNDEFVAIMTGLLDLGLKEEATFCEMEKRLLSQISETELSIAAVVPLIIACNRVGYAWPKELKAAVKEALTSQIRDIDNANILIAVLTHWDPSDREVSQAAADKTAQLLGTDLSCCVLTIGEMCSLMSRFAERGIRDKRLLPLLSARITDHRTPLSVRQLVSLAASCAKLNYFDGRVQRRLVKDLLVDVNNLQNWSDVSSLVNSFSRLRFGAMPAWNALATWVNNNVDDAPLESLSIVIAGMARNGVEECRPAALKLAERVRRESAPSQNAWLSTVHALAYFRVLTPDLAETVLNRDFVNQLLQATTSPGDKLFKAMKLLQISACARVDLGKSYTGPTVDLSKLSSSIKFDDETTRLARLNKYGKKELETCNHFLADVVFKMGSPSTHIGPSCIDNDGVLFDARIVCEKESNRLVAINKWGESVPRPIIFFAWGQTRQLISDVVPTEANALLGWDQLSLRLLRARGVKPIVVLHSELSAFTSLADKLQFLKKRIADTA</sequence>
<keyword evidence="2" id="KW-1185">Reference proteome</keyword>
<dbReference type="WBParaSite" id="HPLM_0001019701-mRNA-1">
    <property type="protein sequence ID" value="HPLM_0001019701-mRNA-1"/>
    <property type="gene ID" value="HPLM_0001019701"/>
</dbReference>
<accession>A0A0N4WH55</accession>
<dbReference type="Proteomes" id="UP000268014">
    <property type="component" value="Unassembled WGS sequence"/>
</dbReference>
<reference evidence="3" key="1">
    <citation type="submission" date="2017-02" db="UniProtKB">
        <authorList>
            <consortium name="WormBaseParasite"/>
        </authorList>
    </citation>
    <scope>IDENTIFICATION</scope>
</reference>
<name>A0A0N4WH55_HAEPC</name>
<evidence type="ECO:0000313" key="3">
    <source>
        <dbReference type="WBParaSite" id="HPLM_0001019701-mRNA-1"/>
    </source>
</evidence>